<comment type="caution">
    <text evidence="2">The sequence shown here is derived from an EMBL/GenBank/DDBJ whole genome shotgun (WGS) entry which is preliminary data.</text>
</comment>
<sequence length="335" mass="37324">MTSRLLTEADTAKEIRKLVAGAEARVAVAYWGATALELLGLDAAAKGTKVICNLESGCTDPATIRQLRSRLGEANVKTHAGLHAKVCLGVASAILGSSNASMRGLGGSNGWREANLLCNDPRMLSQLSAWFDQVWDEAILIREAALRKADAAWQRRRVVEGRQTDPVPLIQTALSDSSIRAQNIWIALYREYVSKEDKAAIRQAWEARRGGDGREPKLPRGWYPYTNWPRWPDDAILIDCRVKKNGSARCHGLYRTPPKSLRLSFSDENWADFATKATTITIDGFTCDLPMAERQQIEAHAAKWLGHRREMRMMRLSECLDDLEPAEPKNSSRPV</sequence>
<evidence type="ECO:0000259" key="1">
    <source>
        <dbReference type="Pfam" id="PF13091"/>
    </source>
</evidence>
<organism evidence="2 3">
    <name type="scientific">Roseicella aquatilis</name>
    <dbReference type="NCBI Taxonomy" id="2527868"/>
    <lineage>
        <taxon>Bacteria</taxon>
        <taxon>Pseudomonadati</taxon>
        <taxon>Pseudomonadota</taxon>
        <taxon>Alphaproteobacteria</taxon>
        <taxon>Acetobacterales</taxon>
        <taxon>Roseomonadaceae</taxon>
        <taxon>Roseicella</taxon>
    </lineage>
</organism>
<dbReference type="InterPro" id="IPR025202">
    <property type="entry name" value="PLD-like_dom"/>
</dbReference>
<accession>A0A4R4D882</accession>
<dbReference type="Gene3D" id="3.30.870.10">
    <property type="entry name" value="Endonuclease Chain A"/>
    <property type="match status" value="1"/>
</dbReference>
<name>A0A4R4D882_9PROT</name>
<dbReference type="RefSeq" id="WP_132293904.1">
    <property type="nucleotide sequence ID" value="NZ_SKBM01000024.1"/>
</dbReference>
<protein>
    <recommendedName>
        <fullName evidence="1">Phospholipase D-like domain-containing protein</fullName>
    </recommendedName>
</protein>
<gene>
    <name evidence="2" type="ORF">EXY23_20435</name>
</gene>
<keyword evidence="3" id="KW-1185">Reference proteome</keyword>
<dbReference type="CDD" id="cd09117">
    <property type="entry name" value="PLDc_Bfil_DEXD_like"/>
    <property type="match status" value="1"/>
</dbReference>
<reference evidence="2 3" key="1">
    <citation type="submission" date="2019-03" db="EMBL/GenBank/DDBJ databases">
        <title>Paracraurococcus aquatilis NE82 genome sequence.</title>
        <authorList>
            <person name="Zhao Y."/>
            <person name="Du Z."/>
        </authorList>
    </citation>
    <scope>NUCLEOTIDE SEQUENCE [LARGE SCALE GENOMIC DNA]</scope>
    <source>
        <strain evidence="2 3">NE82</strain>
    </source>
</reference>
<evidence type="ECO:0000313" key="3">
    <source>
        <dbReference type="Proteomes" id="UP000295023"/>
    </source>
</evidence>
<dbReference type="AlphaFoldDB" id="A0A4R4D882"/>
<dbReference type="OrthoDB" id="7605423at2"/>
<dbReference type="SUPFAM" id="SSF56024">
    <property type="entry name" value="Phospholipase D/nuclease"/>
    <property type="match status" value="1"/>
</dbReference>
<dbReference type="Proteomes" id="UP000295023">
    <property type="component" value="Unassembled WGS sequence"/>
</dbReference>
<feature type="domain" description="Phospholipase D-like" evidence="1">
    <location>
        <begin position="41"/>
        <end position="135"/>
    </location>
</feature>
<dbReference type="EMBL" id="SKBM01000024">
    <property type="protein sequence ID" value="TCZ55968.1"/>
    <property type="molecule type" value="Genomic_DNA"/>
</dbReference>
<proteinExistence type="predicted"/>
<dbReference type="Pfam" id="PF13091">
    <property type="entry name" value="PLDc_2"/>
    <property type="match status" value="1"/>
</dbReference>
<evidence type="ECO:0000313" key="2">
    <source>
        <dbReference type="EMBL" id="TCZ55968.1"/>
    </source>
</evidence>